<accession>A0AAX6DVU5</accession>
<reference evidence="1" key="1">
    <citation type="journal article" date="2023" name="GigaByte">
        <title>Genome assembly of the bearded iris, Iris pallida Lam.</title>
        <authorList>
            <person name="Bruccoleri R.E."/>
            <person name="Oakeley E.J."/>
            <person name="Faust A.M.E."/>
            <person name="Altorfer M."/>
            <person name="Dessus-Babus S."/>
            <person name="Burckhardt D."/>
            <person name="Oertli M."/>
            <person name="Naumann U."/>
            <person name="Petersen F."/>
            <person name="Wong J."/>
        </authorList>
    </citation>
    <scope>NUCLEOTIDE SEQUENCE</scope>
    <source>
        <strain evidence="1">GSM-AAB239-AS_SAM_17_03QT</strain>
    </source>
</reference>
<name>A0AAX6DVU5_IRIPA</name>
<organism evidence="1 2">
    <name type="scientific">Iris pallida</name>
    <name type="common">Sweet iris</name>
    <dbReference type="NCBI Taxonomy" id="29817"/>
    <lineage>
        <taxon>Eukaryota</taxon>
        <taxon>Viridiplantae</taxon>
        <taxon>Streptophyta</taxon>
        <taxon>Embryophyta</taxon>
        <taxon>Tracheophyta</taxon>
        <taxon>Spermatophyta</taxon>
        <taxon>Magnoliopsida</taxon>
        <taxon>Liliopsida</taxon>
        <taxon>Asparagales</taxon>
        <taxon>Iridaceae</taxon>
        <taxon>Iridoideae</taxon>
        <taxon>Irideae</taxon>
        <taxon>Iris</taxon>
    </lineage>
</organism>
<reference evidence="1" key="2">
    <citation type="submission" date="2023-04" db="EMBL/GenBank/DDBJ databases">
        <authorList>
            <person name="Bruccoleri R.E."/>
            <person name="Oakeley E.J."/>
            <person name="Faust A.-M."/>
            <person name="Dessus-Babus S."/>
            <person name="Altorfer M."/>
            <person name="Burckhardt D."/>
            <person name="Oertli M."/>
            <person name="Naumann U."/>
            <person name="Petersen F."/>
            <person name="Wong J."/>
        </authorList>
    </citation>
    <scope>NUCLEOTIDE SEQUENCE</scope>
    <source>
        <strain evidence="1">GSM-AAB239-AS_SAM_17_03QT</strain>
        <tissue evidence="1">Leaf</tissue>
    </source>
</reference>
<evidence type="ECO:0000313" key="1">
    <source>
        <dbReference type="EMBL" id="KAJ6795866.1"/>
    </source>
</evidence>
<dbReference type="Proteomes" id="UP001140949">
    <property type="component" value="Unassembled WGS sequence"/>
</dbReference>
<proteinExistence type="predicted"/>
<protein>
    <submittedName>
        <fullName evidence="1">U-box domain-containing protein 45-like</fullName>
    </submittedName>
</protein>
<dbReference type="AlphaFoldDB" id="A0AAX6DVU5"/>
<keyword evidence="2" id="KW-1185">Reference proteome</keyword>
<dbReference type="EMBL" id="JANAVB010041620">
    <property type="protein sequence ID" value="KAJ6795866.1"/>
    <property type="molecule type" value="Genomic_DNA"/>
</dbReference>
<sequence length="41" mass="4880">MDLAKTLNWMHLEDMRVCSLLCTMVRIGGNDSKRWNKSDFY</sequence>
<gene>
    <name evidence="1" type="ORF">M6B38_223530</name>
</gene>
<comment type="caution">
    <text evidence="1">The sequence shown here is derived from an EMBL/GenBank/DDBJ whole genome shotgun (WGS) entry which is preliminary data.</text>
</comment>
<evidence type="ECO:0000313" key="2">
    <source>
        <dbReference type="Proteomes" id="UP001140949"/>
    </source>
</evidence>